<dbReference type="InterPro" id="IPR022791">
    <property type="entry name" value="L-PG_synthase/AglD"/>
</dbReference>
<dbReference type="EMBL" id="QGGH01000003">
    <property type="protein sequence ID" value="PWJ91316.1"/>
    <property type="molecule type" value="Genomic_DNA"/>
</dbReference>
<dbReference type="Proteomes" id="UP000245631">
    <property type="component" value="Unassembled WGS sequence"/>
</dbReference>
<feature type="transmembrane region" description="Helical" evidence="6">
    <location>
        <begin position="121"/>
        <end position="143"/>
    </location>
</feature>
<gene>
    <name evidence="7" type="ORF">C8D77_10310</name>
</gene>
<comment type="caution">
    <text evidence="7">The sequence shown here is derived from an EMBL/GenBank/DDBJ whole genome shotgun (WGS) entry which is preliminary data.</text>
</comment>
<evidence type="ECO:0000256" key="6">
    <source>
        <dbReference type="SAM" id="Phobius"/>
    </source>
</evidence>
<evidence type="ECO:0000256" key="4">
    <source>
        <dbReference type="ARBA" id="ARBA00022989"/>
    </source>
</evidence>
<dbReference type="NCBIfam" id="TIGR00374">
    <property type="entry name" value="flippase-like domain"/>
    <property type="match status" value="1"/>
</dbReference>
<organism evidence="7 8">
    <name type="scientific">Rhizobium loti</name>
    <name type="common">Mesorhizobium loti</name>
    <dbReference type="NCBI Taxonomy" id="381"/>
    <lineage>
        <taxon>Bacteria</taxon>
        <taxon>Pseudomonadati</taxon>
        <taxon>Pseudomonadota</taxon>
        <taxon>Alphaproteobacteria</taxon>
        <taxon>Hyphomicrobiales</taxon>
        <taxon>Phyllobacteriaceae</taxon>
        <taxon>Mesorhizobium</taxon>
    </lineage>
</organism>
<feature type="transmembrane region" description="Helical" evidence="6">
    <location>
        <begin position="155"/>
        <end position="175"/>
    </location>
</feature>
<evidence type="ECO:0000256" key="2">
    <source>
        <dbReference type="ARBA" id="ARBA00022475"/>
    </source>
</evidence>
<keyword evidence="2" id="KW-1003">Cell membrane</keyword>
<dbReference type="PANTHER" id="PTHR39087">
    <property type="entry name" value="UPF0104 MEMBRANE PROTEIN MJ1595"/>
    <property type="match status" value="1"/>
</dbReference>
<evidence type="ECO:0000256" key="5">
    <source>
        <dbReference type="ARBA" id="ARBA00023136"/>
    </source>
</evidence>
<feature type="transmembrane region" description="Helical" evidence="6">
    <location>
        <begin position="181"/>
        <end position="206"/>
    </location>
</feature>
<accession>A0A8E3B539</accession>
<proteinExistence type="predicted"/>
<evidence type="ECO:0008006" key="9">
    <source>
        <dbReference type="Google" id="ProtNLM"/>
    </source>
</evidence>
<keyword evidence="5 6" id="KW-0472">Membrane</keyword>
<dbReference type="Pfam" id="PF03706">
    <property type="entry name" value="LPG_synthase_TM"/>
    <property type="match status" value="1"/>
</dbReference>
<dbReference type="AlphaFoldDB" id="A0A8E3B539"/>
<name>A0A8E3B539_RHILI</name>
<evidence type="ECO:0000313" key="8">
    <source>
        <dbReference type="Proteomes" id="UP000245631"/>
    </source>
</evidence>
<keyword evidence="4 6" id="KW-1133">Transmembrane helix</keyword>
<dbReference type="PANTHER" id="PTHR39087:SF2">
    <property type="entry name" value="UPF0104 MEMBRANE PROTEIN MJ1595"/>
    <property type="match status" value="1"/>
</dbReference>
<dbReference type="GO" id="GO:0005886">
    <property type="term" value="C:plasma membrane"/>
    <property type="evidence" value="ECO:0007669"/>
    <property type="project" value="UniProtKB-SubCell"/>
</dbReference>
<protein>
    <recommendedName>
        <fullName evidence="9">Flippase-like domain-containing protein</fullName>
    </recommendedName>
</protein>
<comment type="subcellular location">
    <subcellularLocation>
        <location evidence="1">Cell membrane</location>
        <topology evidence="1">Multi-pass membrane protein</topology>
    </subcellularLocation>
</comment>
<feature type="transmembrane region" description="Helical" evidence="6">
    <location>
        <begin position="49"/>
        <end position="71"/>
    </location>
</feature>
<sequence>MLRRATVAPLLFAICAFVIDFLLRAVRFWMMLQWTTGRRLPLKPTVGPFIASFGMSDVLPLRVGDGFRVLWFSRQFDIPAGTVIGTMIIERILDLVTIVLLGAMSLALVDLTASPALVWNFQLLLILSLSGGLGVLFAPALCYRLLEKLFRRVNFGPIIVLITALRAASEAIAQISSWRRLSMLTVMSFALWLLESGVFLGVWVSLGGSTDALLQPSLAFAFSTLGTLVPSLPGHFGPFEFFGLQAFTLAGVDTPMAAAVVLLAHLILWAPTALFGIGWLLSAATQKPDASSKIQTSG</sequence>
<keyword evidence="3 6" id="KW-0812">Transmembrane</keyword>
<evidence type="ECO:0000313" key="7">
    <source>
        <dbReference type="EMBL" id="PWJ91316.1"/>
    </source>
</evidence>
<evidence type="ECO:0000256" key="3">
    <source>
        <dbReference type="ARBA" id="ARBA00022692"/>
    </source>
</evidence>
<evidence type="ECO:0000256" key="1">
    <source>
        <dbReference type="ARBA" id="ARBA00004651"/>
    </source>
</evidence>
<reference evidence="7 8" key="1">
    <citation type="submission" date="2018-05" db="EMBL/GenBank/DDBJ databases">
        <title>Genomic Encyclopedia of Type Strains, Phase IV (KMG-IV): sequencing the most valuable type-strain genomes for metagenomic binning, comparative biology and taxonomic classification.</title>
        <authorList>
            <person name="Goeker M."/>
        </authorList>
    </citation>
    <scope>NUCLEOTIDE SEQUENCE [LARGE SCALE GENOMIC DNA]</scope>
    <source>
        <strain evidence="7 8">DSM 2626</strain>
    </source>
</reference>
<feature type="transmembrane region" description="Helical" evidence="6">
    <location>
        <begin position="92"/>
        <end position="109"/>
    </location>
</feature>
<feature type="transmembrane region" description="Helical" evidence="6">
    <location>
        <begin position="218"/>
        <end position="236"/>
    </location>
</feature>
<feature type="transmembrane region" description="Helical" evidence="6">
    <location>
        <begin position="256"/>
        <end position="281"/>
    </location>
</feature>